<gene>
    <name evidence="1" type="ORF">SS50377_27751</name>
</gene>
<comment type="caution">
    <text evidence="1">The sequence shown here is derived from an EMBL/GenBank/DDBJ whole genome shotgun (WGS) entry which is preliminary data.</text>
</comment>
<organism evidence="1 2">
    <name type="scientific">Spironucleus salmonicida</name>
    <dbReference type="NCBI Taxonomy" id="348837"/>
    <lineage>
        <taxon>Eukaryota</taxon>
        <taxon>Metamonada</taxon>
        <taxon>Diplomonadida</taxon>
        <taxon>Hexamitidae</taxon>
        <taxon>Hexamitinae</taxon>
        <taxon>Spironucleus</taxon>
    </lineage>
</organism>
<evidence type="ECO:0000313" key="1">
    <source>
        <dbReference type="EMBL" id="KAH0569783.1"/>
    </source>
</evidence>
<name>A0A9P8LKJ5_9EUKA</name>
<protein>
    <submittedName>
        <fullName evidence="1">Uncharacterized protein</fullName>
    </submittedName>
</protein>
<dbReference type="RefSeq" id="XP_067760556.1">
    <property type="nucleotide sequence ID" value="XM_067911534.1"/>
</dbReference>
<accession>A0A9P8LKJ5</accession>
<sequence length="267" mass="29987">MVTVMDDRFQFIRSWNNQQLSLIGFLTTIQRHETCPRALHLVVEANAKVKQGGESYVLQNFSAQKDVGLLKMRVTVKGNHWVCGICLVFHEQPACQPERFVECGQLGVHALIQYGIVQGGSICEQRIRIVAACSFGADNERLAQYLARGSGQAVVAVEAQHRKIGKGLFDFGVHVQYLDQKVRLPRESACRLLFHRIEFYLDPNISQVLKIVIQRTGRLRIGKLHLGSGQSAGKLLAQLESPGVVWRQVRRYKSAFMWDGTVGESSI</sequence>
<reference evidence="1 2" key="1">
    <citation type="journal article" date="2014" name="PLoS Genet.">
        <title>The Genome of Spironucleus salmonicida Highlights a Fish Pathogen Adapted to Fluctuating Environments.</title>
        <authorList>
            <person name="Xu F."/>
            <person name="Jerlstrom-Hultqvist J."/>
            <person name="Einarsson E."/>
            <person name="Astvaldsson A."/>
            <person name="Svard S.G."/>
            <person name="Andersson J.O."/>
        </authorList>
    </citation>
    <scope>NUCLEOTIDE SEQUENCE [LARGE SCALE GENOMIC DNA]</scope>
    <source>
        <strain evidence="1 2">ATCC 50377</strain>
    </source>
</reference>
<dbReference type="AlphaFoldDB" id="A0A9P8LKJ5"/>
<dbReference type="EMBL" id="AUWU02000008">
    <property type="protein sequence ID" value="KAH0569783.1"/>
    <property type="molecule type" value="Genomic_DNA"/>
</dbReference>
<proteinExistence type="predicted"/>
<dbReference type="GeneID" id="94301774"/>
<keyword evidence="2" id="KW-1185">Reference proteome</keyword>
<dbReference type="Proteomes" id="UP000018208">
    <property type="component" value="Unassembled WGS sequence"/>
</dbReference>
<evidence type="ECO:0000313" key="2">
    <source>
        <dbReference type="Proteomes" id="UP000018208"/>
    </source>
</evidence>
<dbReference type="KEGG" id="ssao:94301774"/>